<evidence type="ECO:0000256" key="1">
    <source>
        <dbReference type="ARBA" id="ARBA00006739"/>
    </source>
</evidence>
<dbReference type="EMBL" id="CP159510">
    <property type="protein sequence ID" value="XCJ17921.1"/>
    <property type="molecule type" value="Genomic_DNA"/>
</dbReference>
<dbReference type="SUPFAM" id="SSF53448">
    <property type="entry name" value="Nucleotide-diphospho-sugar transferases"/>
    <property type="match status" value="1"/>
</dbReference>
<dbReference type="InterPro" id="IPR001173">
    <property type="entry name" value="Glyco_trans_2-like"/>
</dbReference>
<dbReference type="RefSeq" id="WP_353949006.1">
    <property type="nucleotide sequence ID" value="NZ_CP159510.1"/>
</dbReference>
<gene>
    <name evidence="5" type="ORF">ABNN70_05480</name>
</gene>
<feature type="domain" description="Glycosyltransferase 2-like" evidence="4">
    <location>
        <begin position="7"/>
        <end position="174"/>
    </location>
</feature>
<keyword evidence="3 5" id="KW-0808">Transferase</keyword>
<sequence>MKEFMVSIIIPCYNAEKYIDKCLSSIINQTLKRIEIIVVNDGSTDKSLDVITRYQNKFSNIKIVNQKNMGQAESRNKGIRLAKGEYIGFVDSDDYIESGMYETLYNEAKQDNLDLVICNFDRVSEDGKILRTHNQKRFNEKYFNNKQLIYEFFLNENELIEGYCWNKLFKRSLFIENGIFFPKLKYEDIPTVFEVLCLTNRAKYINRSFYHYVQRNTSTVHSTNEQAIKDFIVAINLVNQILVNKGYKQRFKAEFLLYIVRCVLYFYVKNKSIIERNKEIYDQINCWINEISLKKCILSKKMTIRNFIRIILYKIGAFKIFFRLFHLFRPSV</sequence>
<evidence type="ECO:0000313" key="5">
    <source>
        <dbReference type="EMBL" id="XCJ17921.1"/>
    </source>
</evidence>
<dbReference type="Pfam" id="PF00535">
    <property type="entry name" value="Glycos_transf_2"/>
    <property type="match status" value="1"/>
</dbReference>
<dbReference type="PANTHER" id="PTHR22916">
    <property type="entry name" value="GLYCOSYLTRANSFERASE"/>
    <property type="match status" value="1"/>
</dbReference>
<organism evidence="5">
    <name type="scientific">Sporolactobacillus sp. Y61</name>
    <dbReference type="NCBI Taxonomy" id="3160863"/>
    <lineage>
        <taxon>Bacteria</taxon>
        <taxon>Bacillati</taxon>
        <taxon>Bacillota</taxon>
        <taxon>Bacilli</taxon>
        <taxon>Bacillales</taxon>
        <taxon>Sporolactobacillaceae</taxon>
        <taxon>Sporolactobacillus</taxon>
    </lineage>
</organism>
<protein>
    <submittedName>
        <fullName evidence="5">Glycosyltransferase</fullName>
        <ecNumber evidence="5">2.4.-.-</ecNumber>
    </submittedName>
</protein>
<dbReference type="GO" id="GO:0016757">
    <property type="term" value="F:glycosyltransferase activity"/>
    <property type="evidence" value="ECO:0007669"/>
    <property type="project" value="UniProtKB-KW"/>
</dbReference>
<dbReference type="InterPro" id="IPR029044">
    <property type="entry name" value="Nucleotide-diphossugar_trans"/>
</dbReference>
<dbReference type="CDD" id="cd00761">
    <property type="entry name" value="Glyco_tranf_GTA_type"/>
    <property type="match status" value="1"/>
</dbReference>
<name>A0AAU8IHX5_9BACL</name>
<dbReference type="PANTHER" id="PTHR22916:SF51">
    <property type="entry name" value="GLYCOSYLTRANSFERASE EPSH-RELATED"/>
    <property type="match status" value="1"/>
</dbReference>
<evidence type="ECO:0000256" key="3">
    <source>
        <dbReference type="ARBA" id="ARBA00022679"/>
    </source>
</evidence>
<dbReference type="EC" id="2.4.-.-" evidence="5"/>
<proteinExistence type="inferred from homology"/>
<evidence type="ECO:0000256" key="2">
    <source>
        <dbReference type="ARBA" id="ARBA00022676"/>
    </source>
</evidence>
<comment type="similarity">
    <text evidence="1">Belongs to the glycosyltransferase 2 family.</text>
</comment>
<dbReference type="Gene3D" id="3.90.550.10">
    <property type="entry name" value="Spore Coat Polysaccharide Biosynthesis Protein SpsA, Chain A"/>
    <property type="match status" value="1"/>
</dbReference>
<keyword evidence="2 5" id="KW-0328">Glycosyltransferase</keyword>
<dbReference type="AlphaFoldDB" id="A0AAU8IHX5"/>
<evidence type="ECO:0000259" key="4">
    <source>
        <dbReference type="Pfam" id="PF00535"/>
    </source>
</evidence>
<reference evidence="5" key="1">
    <citation type="submission" date="2024-06" db="EMBL/GenBank/DDBJ databases">
        <authorList>
            <person name="Fan A."/>
            <person name="Zhang F.Y."/>
            <person name="Zhang L."/>
        </authorList>
    </citation>
    <scope>NUCLEOTIDE SEQUENCE</scope>
    <source>
        <strain evidence="5">Y61</strain>
    </source>
</reference>
<accession>A0AAU8IHX5</accession>